<protein>
    <recommendedName>
        <fullName evidence="3">Single-stranded DNA-binding protein</fullName>
    </recommendedName>
</protein>
<dbReference type="SUPFAM" id="SSF50249">
    <property type="entry name" value="Nucleic acid-binding proteins"/>
    <property type="match status" value="1"/>
</dbReference>
<dbReference type="Proteomes" id="UP001165541">
    <property type="component" value="Unassembled WGS sequence"/>
</dbReference>
<evidence type="ECO:0000256" key="1">
    <source>
        <dbReference type="ARBA" id="ARBA00022705"/>
    </source>
</evidence>
<evidence type="ECO:0000256" key="2">
    <source>
        <dbReference type="ARBA" id="ARBA00023125"/>
    </source>
</evidence>
<sequence>MPIKIIIAQTGVRNVKGTSAKGKAYDMNFQTGYAVTVDKDGNSPPFPEKFDFVLDSGAPPYAVGEYTLHPSAVYIDQNGRLAVAPRLVPLKKA</sequence>
<dbReference type="GO" id="GO:0003677">
    <property type="term" value="F:DNA binding"/>
    <property type="evidence" value="ECO:0007669"/>
    <property type="project" value="UniProtKB-KW"/>
</dbReference>
<proteinExistence type="predicted"/>
<comment type="caution">
    <text evidence="4">The sequence shown here is derived from an EMBL/GenBank/DDBJ whole genome shotgun (WGS) entry which is preliminary data.</text>
</comment>
<evidence type="ECO:0000313" key="5">
    <source>
        <dbReference type="Proteomes" id="UP001165541"/>
    </source>
</evidence>
<accession>A0ABT0YT38</accession>
<keyword evidence="5" id="KW-1185">Reference proteome</keyword>
<organism evidence="4 5">
    <name type="scientific">Caldimonas mangrovi</name>
    <dbReference type="NCBI Taxonomy" id="2944811"/>
    <lineage>
        <taxon>Bacteria</taxon>
        <taxon>Pseudomonadati</taxon>
        <taxon>Pseudomonadota</taxon>
        <taxon>Betaproteobacteria</taxon>
        <taxon>Burkholderiales</taxon>
        <taxon>Sphaerotilaceae</taxon>
        <taxon>Caldimonas</taxon>
    </lineage>
</organism>
<keyword evidence="2 4" id="KW-0238">DNA-binding</keyword>
<keyword evidence="1" id="KW-0235">DNA replication</keyword>
<dbReference type="RefSeq" id="WP_251780389.1">
    <property type="nucleotide sequence ID" value="NZ_JAMKFE010000015.1"/>
</dbReference>
<name>A0ABT0YT38_9BURK</name>
<dbReference type="InterPro" id="IPR003512">
    <property type="entry name" value="Phage_M13_G5P_DNA-bd"/>
</dbReference>
<dbReference type="EMBL" id="JAMKFE010000015">
    <property type="protein sequence ID" value="MCM5681908.1"/>
    <property type="molecule type" value="Genomic_DNA"/>
</dbReference>
<dbReference type="Gene3D" id="2.40.50.140">
    <property type="entry name" value="Nucleic acid-binding proteins"/>
    <property type="match status" value="1"/>
</dbReference>
<dbReference type="Pfam" id="PF02303">
    <property type="entry name" value="Phage_DNA_bind"/>
    <property type="match status" value="1"/>
</dbReference>
<dbReference type="InterPro" id="IPR012340">
    <property type="entry name" value="NA-bd_OB-fold"/>
</dbReference>
<evidence type="ECO:0000313" key="4">
    <source>
        <dbReference type="EMBL" id="MCM5681908.1"/>
    </source>
</evidence>
<gene>
    <name evidence="4" type="ORF">M8A51_20460</name>
</gene>
<evidence type="ECO:0000256" key="3">
    <source>
        <dbReference type="ARBA" id="ARBA00030596"/>
    </source>
</evidence>
<reference evidence="4" key="1">
    <citation type="submission" date="2022-05" db="EMBL/GenBank/DDBJ databases">
        <title>Schlegelella sp. nov., isolated from mangrove soil.</title>
        <authorList>
            <person name="Liu Y."/>
            <person name="Ge X."/>
            <person name="Liu W."/>
        </authorList>
    </citation>
    <scope>NUCLEOTIDE SEQUENCE</scope>
    <source>
        <strain evidence="4">S2-27</strain>
    </source>
</reference>